<gene>
    <name evidence="2" type="ORF">XA68_14851</name>
</gene>
<proteinExistence type="predicted"/>
<protein>
    <submittedName>
        <fullName evidence="2">Uncharacterized protein</fullName>
    </submittedName>
</protein>
<sequence length="113" mass="12305">MRPPQGRRCGHPLASRHERGLDDAGSYEAPHEPPARSNDIIQRGGRGQGPGAMYPTGCDGAMLCYKGRFSKSHGVRGLLHCPQRGRETWLNRALRPTKQIATGNTCRTTGNPS</sequence>
<organism evidence="2 3">
    <name type="scientific">Ophiocordyceps unilateralis</name>
    <name type="common">Zombie-ant fungus</name>
    <name type="synonym">Torrubia unilateralis</name>
    <dbReference type="NCBI Taxonomy" id="268505"/>
    <lineage>
        <taxon>Eukaryota</taxon>
        <taxon>Fungi</taxon>
        <taxon>Dikarya</taxon>
        <taxon>Ascomycota</taxon>
        <taxon>Pezizomycotina</taxon>
        <taxon>Sordariomycetes</taxon>
        <taxon>Hypocreomycetidae</taxon>
        <taxon>Hypocreales</taxon>
        <taxon>Ophiocordycipitaceae</taxon>
        <taxon>Ophiocordyceps</taxon>
    </lineage>
</organism>
<comment type="caution">
    <text evidence="2">The sequence shown here is derived from an EMBL/GenBank/DDBJ whole genome shotgun (WGS) entry which is preliminary data.</text>
</comment>
<keyword evidence="3" id="KW-1185">Reference proteome</keyword>
<feature type="region of interest" description="Disordered" evidence="1">
    <location>
        <begin position="1"/>
        <end position="53"/>
    </location>
</feature>
<name>A0A2A9P9K6_OPHUN</name>
<evidence type="ECO:0000313" key="3">
    <source>
        <dbReference type="Proteomes" id="UP000037136"/>
    </source>
</evidence>
<reference evidence="2 3" key="2">
    <citation type="journal article" date="2017" name="Sci. Rep.">
        <title>Ant-infecting Ophiocordyceps genomes reveal a high diversity of potential behavioral manipulation genes and a possible major role for enterotoxins.</title>
        <authorList>
            <person name="de Bekker C."/>
            <person name="Ohm R.A."/>
            <person name="Evans H.C."/>
            <person name="Brachmann A."/>
            <person name="Hughes D.P."/>
        </authorList>
    </citation>
    <scope>NUCLEOTIDE SEQUENCE [LARGE SCALE GENOMIC DNA]</scope>
    <source>
        <strain evidence="2 3">SC16a</strain>
    </source>
</reference>
<reference evidence="2 3" key="1">
    <citation type="journal article" date="2015" name="BMC Genomics">
        <title>Gene expression during zombie ant biting behavior reflects the complexity underlying fungal parasitic behavioral manipulation.</title>
        <authorList>
            <person name="de Bekker C."/>
            <person name="Ohm R.A."/>
            <person name="Loreto R.G."/>
            <person name="Sebastian A."/>
            <person name="Albert I."/>
            <person name="Merrow M."/>
            <person name="Brachmann A."/>
            <person name="Hughes D.P."/>
        </authorList>
    </citation>
    <scope>NUCLEOTIDE SEQUENCE [LARGE SCALE GENOMIC DNA]</scope>
    <source>
        <strain evidence="2 3">SC16a</strain>
    </source>
</reference>
<dbReference type="AlphaFoldDB" id="A0A2A9P9K6"/>
<dbReference type="EMBL" id="LAZP02000391">
    <property type="protein sequence ID" value="PFH57573.1"/>
    <property type="molecule type" value="Genomic_DNA"/>
</dbReference>
<accession>A0A2A9P9K6</accession>
<evidence type="ECO:0000256" key="1">
    <source>
        <dbReference type="SAM" id="MobiDB-lite"/>
    </source>
</evidence>
<dbReference type="Proteomes" id="UP000037136">
    <property type="component" value="Unassembled WGS sequence"/>
</dbReference>
<evidence type="ECO:0000313" key="2">
    <source>
        <dbReference type="EMBL" id="PFH57573.1"/>
    </source>
</evidence>